<dbReference type="PANTHER" id="PTHR36832">
    <property type="entry name" value="SLR1174 PROTEIN-RELATED"/>
    <property type="match status" value="1"/>
</dbReference>
<dbReference type="Pfam" id="PF06182">
    <property type="entry name" value="ABC2_membrane_6"/>
    <property type="match status" value="1"/>
</dbReference>
<dbReference type="RefSeq" id="WP_344108840.1">
    <property type="nucleotide sequence ID" value="NZ_BAAANE010000002.1"/>
</dbReference>
<accession>A0ABN2EZD8</accession>
<name>A0ABN2EZD8_9ACTN</name>
<protein>
    <submittedName>
        <fullName evidence="2">ABC-2 family transporter protein</fullName>
    </submittedName>
</protein>
<dbReference type="Proteomes" id="UP001501319">
    <property type="component" value="Unassembled WGS sequence"/>
</dbReference>
<keyword evidence="1" id="KW-0472">Membrane</keyword>
<keyword evidence="3" id="KW-1185">Reference proteome</keyword>
<feature type="transmembrane region" description="Helical" evidence="1">
    <location>
        <begin position="184"/>
        <end position="205"/>
    </location>
</feature>
<reference evidence="2 3" key="1">
    <citation type="journal article" date="2019" name="Int. J. Syst. Evol. Microbiol.">
        <title>The Global Catalogue of Microorganisms (GCM) 10K type strain sequencing project: providing services to taxonomists for standard genome sequencing and annotation.</title>
        <authorList>
            <consortium name="The Broad Institute Genomics Platform"/>
            <consortium name="The Broad Institute Genome Sequencing Center for Infectious Disease"/>
            <person name="Wu L."/>
            <person name="Ma J."/>
        </authorList>
    </citation>
    <scope>NUCLEOTIDE SEQUENCE [LARGE SCALE GENOMIC DNA]</scope>
    <source>
        <strain evidence="2 3">JCM 14306</strain>
    </source>
</reference>
<keyword evidence="1" id="KW-1133">Transmembrane helix</keyword>
<proteinExistence type="predicted"/>
<feature type="transmembrane region" description="Helical" evidence="1">
    <location>
        <begin position="244"/>
        <end position="262"/>
    </location>
</feature>
<evidence type="ECO:0000256" key="1">
    <source>
        <dbReference type="SAM" id="Phobius"/>
    </source>
</evidence>
<evidence type="ECO:0000313" key="3">
    <source>
        <dbReference type="Proteomes" id="UP001501319"/>
    </source>
</evidence>
<feature type="transmembrane region" description="Helical" evidence="1">
    <location>
        <begin position="121"/>
        <end position="144"/>
    </location>
</feature>
<comment type="caution">
    <text evidence="2">The sequence shown here is derived from an EMBL/GenBank/DDBJ whole genome shotgun (WGS) entry which is preliminary data.</text>
</comment>
<feature type="transmembrane region" description="Helical" evidence="1">
    <location>
        <begin position="71"/>
        <end position="88"/>
    </location>
</feature>
<sequence>MTATSRASAGYHRPALRPARLLRLTALRIHLEVLEWSGTWWFLLTLVVQALLGPLIGLFVWSAVYPADPYVVTYYVALLLVTVMTESFEQFTFSEKIYDGTISHDLLRPQPVVVNTIGTNIAIRLWLTVMGVPVVLLTGFTFGISLRWAAVLAALPIFVLGAALTFLWTFLLSLTAFWTERVHSIVGFGSSLNYLLGGTVAPLAFLPEPWRGIGQVLPFYGMLGLSADVAAGRVHGLAPLLTGLAYQSAWIALLTTAAVLLWRAGIRRYTVVGA</sequence>
<dbReference type="InterPro" id="IPR010390">
    <property type="entry name" value="ABC-2_transporter-like"/>
</dbReference>
<evidence type="ECO:0000313" key="2">
    <source>
        <dbReference type="EMBL" id="GAA1623162.1"/>
    </source>
</evidence>
<gene>
    <name evidence="2" type="ORF">GCM10009744_08220</name>
</gene>
<feature type="transmembrane region" description="Helical" evidence="1">
    <location>
        <begin position="40"/>
        <end position="64"/>
    </location>
</feature>
<keyword evidence="1" id="KW-0812">Transmembrane</keyword>
<feature type="transmembrane region" description="Helical" evidence="1">
    <location>
        <begin position="151"/>
        <end position="178"/>
    </location>
</feature>
<dbReference type="EMBL" id="BAAANE010000002">
    <property type="protein sequence ID" value="GAA1623162.1"/>
    <property type="molecule type" value="Genomic_DNA"/>
</dbReference>
<organism evidence="2 3">
    <name type="scientific">Kribbella alba</name>
    <dbReference type="NCBI Taxonomy" id="190197"/>
    <lineage>
        <taxon>Bacteria</taxon>
        <taxon>Bacillati</taxon>
        <taxon>Actinomycetota</taxon>
        <taxon>Actinomycetes</taxon>
        <taxon>Propionibacteriales</taxon>
        <taxon>Kribbellaceae</taxon>
        <taxon>Kribbella</taxon>
    </lineage>
</organism>
<dbReference type="PANTHER" id="PTHR36832:SF1">
    <property type="entry name" value="SLR1174 PROTEIN"/>
    <property type="match status" value="1"/>
</dbReference>